<evidence type="ECO:0000256" key="6">
    <source>
        <dbReference type="ARBA" id="ARBA00023049"/>
    </source>
</evidence>
<dbReference type="EC" id="3.4.24.-" evidence="9"/>
<dbReference type="PANTHER" id="PTHR10127">
    <property type="entry name" value="DISCOIDIN, CUB, EGF, LAMININ , AND ZINC METALLOPROTEASE DOMAIN CONTAINING"/>
    <property type="match status" value="1"/>
</dbReference>
<dbReference type="PRINTS" id="PR00480">
    <property type="entry name" value="ASTACIN"/>
</dbReference>
<dbReference type="SUPFAM" id="SSF55486">
    <property type="entry name" value="Metalloproteases ('zincins'), catalytic domain"/>
    <property type="match status" value="1"/>
</dbReference>
<keyword evidence="1" id="KW-0245">EGF-like domain</keyword>
<organism evidence="11 12">
    <name type="scientific">Parastrongyloides trichosuri</name>
    <name type="common">Possum-specific nematode worm</name>
    <dbReference type="NCBI Taxonomy" id="131310"/>
    <lineage>
        <taxon>Eukaryota</taxon>
        <taxon>Metazoa</taxon>
        <taxon>Ecdysozoa</taxon>
        <taxon>Nematoda</taxon>
        <taxon>Chromadorea</taxon>
        <taxon>Rhabditida</taxon>
        <taxon>Tylenchina</taxon>
        <taxon>Panagrolaimomorpha</taxon>
        <taxon>Strongyloidoidea</taxon>
        <taxon>Strongyloididae</taxon>
        <taxon>Parastrongyloides</taxon>
    </lineage>
</organism>
<evidence type="ECO:0000256" key="3">
    <source>
        <dbReference type="ARBA" id="ARBA00022723"/>
    </source>
</evidence>
<dbReference type="GO" id="GO:0004222">
    <property type="term" value="F:metalloendopeptidase activity"/>
    <property type="evidence" value="ECO:0007669"/>
    <property type="project" value="UniProtKB-UniRule"/>
</dbReference>
<dbReference type="GO" id="GO:0006508">
    <property type="term" value="P:proteolysis"/>
    <property type="evidence" value="ECO:0007669"/>
    <property type="project" value="UniProtKB-KW"/>
</dbReference>
<feature type="signal peptide" evidence="9">
    <location>
        <begin position="1"/>
        <end position="20"/>
    </location>
</feature>
<evidence type="ECO:0000256" key="9">
    <source>
        <dbReference type="RuleBase" id="RU361183"/>
    </source>
</evidence>
<keyword evidence="7" id="KW-1015">Disulfide bond</keyword>
<evidence type="ECO:0000256" key="4">
    <source>
        <dbReference type="ARBA" id="ARBA00022801"/>
    </source>
</evidence>
<evidence type="ECO:0000256" key="2">
    <source>
        <dbReference type="ARBA" id="ARBA00022670"/>
    </source>
</evidence>
<keyword evidence="3 9" id="KW-0479">Metal-binding</keyword>
<protein>
    <recommendedName>
        <fullName evidence="9">Metalloendopeptidase</fullName>
        <ecNumber evidence="9">3.4.24.-</ecNumber>
    </recommendedName>
</protein>
<dbReference type="Proteomes" id="UP000038045">
    <property type="component" value="Unplaced"/>
</dbReference>
<dbReference type="Gene3D" id="2.60.120.290">
    <property type="entry name" value="Spermadhesin, CUB domain"/>
    <property type="match status" value="1"/>
</dbReference>
<keyword evidence="9" id="KW-0732">Signal</keyword>
<accession>A0A0N4ZDE3</accession>
<dbReference type="PANTHER" id="PTHR10127:SF780">
    <property type="entry name" value="METALLOENDOPEPTIDASE"/>
    <property type="match status" value="1"/>
</dbReference>
<sequence>MFYQLLFLSILGCLSSIIFGEEDSKIINKRAILKRHVYNYSTNINYWYEGSKIEAIDTAVKHLSQYTCLEFRKRSKKLTKRGLIFEIFDFKQIIDNLDKNEPSIVRLDGDCAEDVGCVKHMLALALGLIPHHNRWDRDKYVTVNKKNINDDFKMSYNKVKGTRVRILNTAFDFGSITNYDPFETSKKNLTRTYKSKLNPLYNKMLGQRHEFSHNDLKLLNDFYCGKSCAKKLKGCRNGGFQDPNQCNACRCPLGYDGKYCDKIKKTDYECGKRFYEATKGYQTFAVNGTKICNYFIQSPPGTKVELHVVDAYVRREPRKCVENFGIEIKNRHDRGTSGLVLCGRNKNVTIKGVFSQVLIHYIGFDNTDYATFKYRAVKRKNTKSFSYDN</sequence>
<dbReference type="Gene3D" id="3.40.390.10">
    <property type="entry name" value="Collagenase (Catalytic Domain)"/>
    <property type="match status" value="1"/>
</dbReference>
<evidence type="ECO:0000256" key="5">
    <source>
        <dbReference type="ARBA" id="ARBA00022833"/>
    </source>
</evidence>
<dbReference type="WBParaSite" id="PTRK_0000558800.1">
    <property type="protein sequence ID" value="PTRK_0000558800.1"/>
    <property type="gene ID" value="PTRK_0000558800"/>
</dbReference>
<comment type="caution">
    <text evidence="8">Lacks conserved residue(s) required for the propagation of feature annotation.</text>
</comment>
<dbReference type="AlphaFoldDB" id="A0A0N4ZDE3"/>
<name>A0A0N4ZDE3_PARTI</name>
<evidence type="ECO:0000256" key="7">
    <source>
        <dbReference type="ARBA" id="ARBA00023157"/>
    </source>
</evidence>
<dbReference type="Pfam" id="PF01400">
    <property type="entry name" value="Astacin"/>
    <property type="match status" value="1"/>
</dbReference>
<dbReference type="PROSITE" id="PS51864">
    <property type="entry name" value="ASTACIN"/>
    <property type="match status" value="1"/>
</dbReference>
<keyword evidence="2 9" id="KW-0645">Protease</keyword>
<feature type="domain" description="Peptidase M12A" evidence="10">
    <location>
        <begin position="24"/>
        <end position="225"/>
    </location>
</feature>
<keyword evidence="11" id="KW-1185">Reference proteome</keyword>
<evidence type="ECO:0000313" key="12">
    <source>
        <dbReference type="WBParaSite" id="PTRK_0000558800.1"/>
    </source>
</evidence>
<reference evidence="12" key="1">
    <citation type="submission" date="2017-02" db="UniProtKB">
        <authorList>
            <consortium name="WormBaseParasite"/>
        </authorList>
    </citation>
    <scope>IDENTIFICATION</scope>
</reference>
<dbReference type="InterPro" id="IPR024079">
    <property type="entry name" value="MetalloPept_cat_dom_sf"/>
</dbReference>
<evidence type="ECO:0000259" key="10">
    <source>
        <dbReference type="PROSITE" id="PS51864"/>
    </source>
</evidence>
<evidence type="ECO:0000256" key="8">
    <source>
        <dbReference type="PROSITE-ProRule" id="PRU01211"/>
    </source>
</evidence>
<dbReference type="SMART" id="SM00235">
    <property type="entry name" value="ZnMc"/>
    <property type="match status" value="1"/>
</dbReference>
<dbReference type="InterPro" id="IPR035914">
    <property type="entry name" value="Sperma_CUB_dom_sf"/>
</dbReference>
<proteinExistence type="predicted"/>
<keyword evidence="6 9" id="KW-0482">Metalloprotease</keyword>
<dbReference type="GO" id="GO:0008270">
    <property type="term" value="F:zinc ion binding"/>
    <property type="evidence" value="ECO:0007669"/>
    <property type="project" value="InterPro"/>
</dbReference>
<evidence type="ECO:0000256" key="1">
    <source>
        <dbReference type="ARBA" id="ARBA00022536"/>
    </source>
</evidence>
<dbReference type="InterPro" id="IPR006026">
    <property type="entry name" value="Peptidase_Metallo"/>
</dbReference>
<keyword evidence="5 9" id="KW-0862">Zinc</keyword>
<feature type="chain" id="PRO_5005733368" description="Metalloendopeptidase" evidence="9">
    <location>
        <begin position="21"/>
        <end position="389"/>
    </location>
</feature>
<dbReference type="SUPFAM" id="SSF49854">
    <property type="entry name" value="Spermadhesin, CUB domain"/>
    <property type="match status" value="1"/>
</dbReference>
<evidence type="ECO:0000313" key="11">
    <source>
        <dbReference type="Proteomes" id="UP000038045"/>
    </source>
</evidence>
<dbReference type="InterPro" id="IPR001506">
    <property type="entry name" value="Peptidase_M12A"/>
</dbReference>
<keyword evidence="4 9" id="KW-0378">Hydrolase</keyword>
<comment type="cofactor">
    <cofactor evidence="9">
        <name>Zn(2+)</name>
        <dbReference type="ChEBI" id="CHEBI:29105"/>
    </cofactor>
    <text evidence="9">Binds 1 zinc ion per subunit.</text>
</comment>